<dbReference type="EMBL" id="AP028654">
    <property type="protein sequence ID" value="BEP27787.1"/>
    <property type="molecule type" value="Genomic_DNA"/>
</dbReference>
<protein>
    <submittedName>
        <fullName evidence="4">Uncharacterized protein</fullName>
    </submittedName>
</protein>
<dbReference type="InterPro" id="IPR012341">
    <property type="entry name" value="6hp_glycosidase-like_sf"/>
</dbReference>
<evidence type="ECO:0000256" key="2">
    <source>
        <dbReference type="ARBA" id="ARBA00022801"/>
    </source>
</evidence>
<dbReference type="Proteomes" id="UP001321786">
    <property type="component" value="Chromosome"/>
</dbReference>
<dbReference type="GO" id="GO:0004553">
    <property type="term" value="F:hydrolase activity, hydrolyzing O-glycosyl compounds"/>
    <property type="evidence" value="ECO:0007669"/>
    <property type="project" value="InterPro"/>
</dbReference>
<dbReference type="KEGG" id="hprf:HLPR_01180"/>
<organism evidence="4 5">
    <name type="scientific">Helicovermis profundi</name>
    <dbReference type="NCBI Taxonomy" id="3065157"/>
    <lineage>
        <taxon>Bacteria</taxon>
        <taxon>Bacillati</taxon>
        <taxon>Bacillota</taxon>
        <taxon>Clostridia</taxon>
        <taxon>Helicovermis</taxon>
    </lineage>
</organism>
<keyword evidence="5" id="KW-1185">Reference proteome</keyword>
<keyword evidence="3" id="KW-0326">Glycosidase</keyword>
<evidence type="ECO:0000256" key="1">
    <source>
        <dbReference type="ARBA" id="ARBA00009209"/>
    </source>
</evidence>
<reference evidence="4 5" key="1">
    <citation type="submission" date="2023-08" db="EMBL/GenBank/DDBJ databases">
        <title>Helicovermis profunda gen. nov., sp. nov., a novel mesophilic, fermentative bacterium within the Bacillota from a deep-sea hydrothermal vent chimney.</title>
        <authorList>
            <person name="Miyazaki U."/>
            <person name="Mizutani D."/>
            <person name="Hashimoto Y."/>
            <person name="Tame A."/>
            <person name="Sawayama S."/>
            <person name="Miyazaki J."/>
            <person name="Takai K."/>
            <person name="Nakagawa S."/>
        </authorList>
    </citation>
    <scope>NUCLEOTIDE SEQUENCE [LARGE SCALE GENOMIC DNA]</scope>
    <source>
        <strain evidence="4 5">S502</strain>
    </source>
</reference>
<comment type="similarity">
    <text evidence="1">Belongs to the glycosyl hydrolase 8 (cellulase D) family.</text>
</comment>
<dbReference type="GO" id="GO:0005975">
    <property type="term" value="P:carbohydrate metabolic process"/>
    <property type="evidence" value="ECO:0007669"/>
    <property type="project" value="InterPro"/>
</dbReference>
<evidence type="ECO:0000313" key="5">
    <source>
        <dbReference type="Proteomes" id="UP001321786"/>
    </source>
</evidence>
<sequence>MFKKRLFFILILFILLISGSIIAFCYFSKEVIQDKNGDFKEKNVNNNILVVAKKNTNLYINKNYIYNEKLCFSFLDSKMSKKFGVIYTNYLSNKKTLSHSTGHEILSESIGLIMLYAVHTNNNLLFDSAYDYMIKNLFSNDIGILWRSEMSDNSVASSNASIDDLRILRALIEAKSLFDTDKYNTSIKRINDLTLSNLTYKNNLISYYSKNQVTSTNTIEIGYIDLFTIKLLINFDSRWKNVYKTSIKIVNSSKLKNIPLFYKSYNIKNKTYKINNKVNMLDSLITMLHLSEVDLLDDKSYNWLKNKFYKEGKLYGSYFLDGEPTYNYESSAVYAIAARLADSQNDDIFYNDLLKKLVNLQVTNSQSEIFGSFGNIDNLEVYSYDNLQSLLAFRRKNYEATHN</sequence>
<dbReference type="InterPro" id="IPR002037">
    <property type="entry name" value="Glyco_hydro_8"/>
</dbReference>
<dbReference type="AlphaFoldDB" id="A0AAU9E5D1"/>
<dbReference type="InterPro" id="IPR008928">
    <property type="entry name" value="6-hairpin_glycosidase_sf"/>
</dbReference>
<evidence type="ECO:0000313" key="4">
    <source>
        <dbReference type="EMBL" id="BEP27787.1"/>
    </source>
</evidence>
<proteinExistence type="inferred from homology"/>
<dbReference type="Pfam" id="PF01270">
    <property type="entry name" value="Glyco_hydro_8"/>
    <property type="match status" value="1"/>
</dbReference>
<gene>
    <name evidence="4" type="ORF">HLPR_01180</name>
</gene>
<dbReference type="Gene3D" id="1.50.10.10">
    <property type="match status" value="1"/>
</dbReference>
<keyword evidence="2" id="KW-0378">Hydrolase</keyword>
<accession>A0AAU9E5D1</accession>
<name>A0AAU9E5D1_9FIRM</name>
<evidence type="ECO:0000256" key="3">
    <source>
        <dbReference type="ARBA" id="ARBA00023295"/>
    </source>
</evidence>
<dbReference type="RefSeq" id="WP_338536156.1">
    <property type="nucleotide sequence ID" value="NZ_AP028654.1"/>
</dbReference>
<dbReference type="SUPFAM" id="SSF48208">
    <property type="entry name" value="Six-hairpin glycosidases"/>
    <property type="match status" value="1"/>
</dbReference>